<organism evidence="1 2">
    <name type="scientific">Pedobacter suwonensis</name>
    <dbReference type="NCBI Taxonomy" id="332999"/>
    <lineage>
        <taxon>Bacteria</taxon>
        <taxon>Pseudomonadati</taxon>
        <taxon>Bacteroidota</taxon>
        <taxon>Sphingobacteriia</taxon>
        <taxon>Sphingobacteriales</taxon>
        <taxon>Sphingobacteriaceae</taxon>
        <taxon>Pedobacter</taxon>
    </lineage>
</organism>
<dbReference type="OrthoDB" id="723388at2"/>
<dbReference type="EMBL" id="FOJM01000016">
    <property type="protein sequence ID" value="SFA56522.1"/>
    <property type="molecule type" value="Genomic_DNA"/>
</dbReference>
<name>A0A1I0TXN1_9SPHI</name>
<gene>
    <name evidence="1" type="ORF">SAMN04488511_11624</name>
</gene>
<evidence type="ECO:0000313" key="2">
    <source>
        <dbReference type="Proteomes" id="UP000198836"/>
    </source>
</evidence>
<proteinExistence type="predicted"/>
<dbReference type="AlphaFoldDB" id="A0A1I0TXN1"/>
<sequence>MYNKYITLLKFAFLSKYLASDPTLIAKCKEYCDYLGLGNPWLFGKFFMELLTYSHSRENSSQHFLDVSQIPPKLVDDYTFSRNGSVKKADKNISITFEIIPKPFYKLFEIYPMVLDYNYFQYAIDQGFFFNFYQKTSLKSSDRFKKYEDFKGYIGLHFFEQFLVKKYIEAIFYRVGQKVISTERYQDFIVKSAAKNILIFEVKMADLHANAIEKMDFAAFIDFIDNSFLSTKEVNGKNKGVSQVIKQVQHLAETNSELREMLDIKSADCMNIYPIIIYSDTNLDIGGVNRYVNTTFQNRIHELGLKAHFQSVKPLLMMNVNTLIECFALLKKSPLTLTDWINSYFKSVSGWEKRYSRENNAYVYFQLNRSFSAYMKSKLPPDVFDSNLRETRRSFDLDIVDFGKDLPNESNNLENER</sequence>
<evidence type="ECO:0000313" key="1">
    <source>
        <dbReference type="EMBL" id="SFA56522.1"/>
    </source>
</evidence>
<reference evidence="2" key="1">
    <citation type="submission" date="2016-10" db="EMBL/GenBank/DDBJ databases">
        <authorList>
            <person name="Varghese N."/>
            <person name="Submissions S."/>
        </authorList>
    </citation>
    <scope>NUCLEOTIDE SEQUENCE [LARGE SCALE GENOMIC DNA]</scope>
    <source>
        <strain evidence="2">DSM 18130</strain>
    </source>
</reference>
<keyword evidence="2" id="KW-1185">Reference proteome</keyword>
<dbReference type="RefSeq" id="WP_139222313.1">
    <property type="nucleotide sequence ID" value="NZ_FOJM01000016.1"/>
</dbReference>
<protein>
    <submittedName>
        <fullName evidence="1">Uncharacterized protein</fullName>
    </submittedName>
</protein>
<accession>A0A1I0TXN1</accession>
<dbReference type="Proteomes" id="UP000198836">
    <property type="component" value="Unassembled WGS sequence"/>
</dbReference>